<gene>
    <name evidence="2" type="ORF">E5676_scaffold648G001780</name>
    <name evidence="1" type="ORF">E6C27_scaffold115G002250</name>
</gene>
<sequence length="94" mass="11027">MEVAKNKGNGVGEAYQRCTFGMLMWDTFSVCFLNWADITSEYIKLVKGGLQEFRRENHHHYKKFNDSEQACANPPPKLKNRVEDWHFLSDHYAT</sequence>
<evidence type="ECO:0000313" key="3">
    <source>
        <dbReference type="Proteomes" id="UP000321393"/>
    </source>
</evidence>
<protein>
    <submittedName>
        <fullName evidence="2">CACTA en-spm transposon protein</fullName>
    </submittedName>
</protein>
<dbReference type="EMBL" id="SSTD01012901">
    <property type="protein sequence ID" value="TYK08366.1"/>
    <property type="molecule type" value="Genomic_DNA"/>
</dbReference>
<dbReference type="EMBL" id="SSTE01013117">
    <property type="protein sequence ID" value="KAA0047712.1"/>
    <property type="molecule type" value="Genomic_DNA"/>
</dbReference>
<accession>A0A5D3CDE1</accession>
<reference evidence="3 4" key="1">
    <citation type="submission" date="2019-08" db="EMBL/GenBank/DDBJ databases">
        <title>Draft genome sequences of two oriental melons (Cucumis melo L. var makuwa).</title>
        <authorList>
            <person name="Kwon S.-Y."/>
        </authorList>
    </citation>
    <scope>NUCLEOTIDE SEQUENCE [LARGE SCALE GENOMIC DNA]</scope>
    <source>
        <strain evidence="4">cv. Chang Bougi</strain>
        <strain evidence="3">cv. SW 3</strain>
        <tissue evidence="2">Leaf</tissue>
    </source>
</reference>
<proteinExistence type="predicted"/>
<evidence type="ECO:0000313" key="1">
    <source>
        <dbReference type="EMBL" id="KAA0047712.1"/>
    </source>
</evidence>
<name>A0A5D3CDE1_CUCMM</name>
<dbReference type="AlphaFoldDB" id="A0A5D3CDE1"/>
<dbReference type="Proteomes" id="UP000321393">
    <property type="component" value="Unassembled WGS sequence"/>
</dbReference>
<dbReference type="OrthoDB" id="1921870at2759"/>
<comment type="caution">
    <text evidence="2">The sequence shown here is derived from an EMBL/GenBank/DDBJ whole genome shotgun (WGS) entry which is preliminary data.</text>
</comment>
<organism evidence="2 4">
    <name type="scientific">Cucumis melo var. makuwa</name>
    <name type="common">Oriental melon</name>
    <dbReference type="NCBI Taxonomy" id="1194695"/>
    <lineage>
        <taxon>Eukaryota</taxon>
        <taxon>Viridiplantae</taxon>
        <taxon>Streptophyta</taxon>
        <taxon>Embryophyta</taxon>
        <taxon>Tracheophyta</taxon>
        <taxon>Spermatophyta</taxon>
        <taxon>Magnoliopsida</taxon>
        <taxon>eudicotyledons</taxon>
        <taxon>Gunneridae</taxon>
        <taxon>Pentapetalae</taxon>
        <taxon>rosids</taxon>
        <taxon>fabids</taxon>
        <taxon>Cucurbitales</taxon>
        <taxon>Cucurbitaceae</taxon>
        <taxon>Benincaseae</taxon>
        <taxon>Cucumis</taxon>
    </lineage>
</organism>
<dbReference type="Proteomes" id="UP000321947">
    <property type="component" value="Unassembled WGS sequence"/>
</dbReference>
<evidence type="ECO:0000313" key="4">
    <source>
        <dbReference type="Proteomes" id="UP000321947"/>
    </source>
</evidence>
<evidence type="ECO:0000313" key="2">
    <source>
        <dbReference type="EMBL" id="TYK08366.1"/>
    </source>
</evidence>